<accession>A0A5B9P9S8</accession>
<gene>
    <name evidence="1" type="ORF">MFFC18_34060</name>
</gene>
<dbReference type="STRING" id="980251.GCA_001642875_02668"/>
<dbReference type="EMBL" id="CP042912">
    <property type="protein sequence ID" value="QEG23507.1"/>
    <property type="molecule type" value="Genomic_DNA"/>
</dbReference>
<dbReference type="KEGG" id="mff:MFFC18_34060"/>
<proteinExistence type="predicted"/>
<reference evidence="1 2" key="1">
    <citation type="submission" date="2019-08" db="EMBL/GenBank/DDBJ databases">
        <title>Deep-cultivation of Planctomycetes and their phenomic and genomic characterization uncovers novel biology.</title>
        <authorList>
            <person name="Wiegand S."/>
            <person name="Jogler M."/>
            <person name="Boedeker C."/>
            <person name="Pinto D."/>
            <person name="Vollmers J."/>
            <person name="Rivas-Marin E."/>
            <person name="Kohn T."/>
            <person name="Peeters S.H."/>
            <person name="Heuer A."/>
            <person name="Rast P."/>
            <person name="Oberbeckmann S."/>
            <person name="Bunk B."/>
            <person name="Jeske O."/>
            <person name="Meyerdierks A."/>
            <person name="Storesund J.E."/>
            <person name="Kallscheuer N."/>
            <person name="Luecker S."/>
            <person name="Lage O.M."/>
            <person name="Pohl T."/>
            <person name="Merkel B.J."/>
            <person name="Hornburger P."/>
            <person name="Mueller R.-W."/>
            <person name="Bruemmer F."/>
            <person name="Labrenz M."/>
            <person name="Spormann A.M."/>
            <person name="Op den Camp H."/>
            <person name="Overmann J."/>
            <person name="Amann R."/>
            <person name="Jetten M.S.M."/>
            <person name="Mascher T."/>
            <person name="Medema M.H."/>
            <person name="Devos D.P."/>
            <person name="Kaster A.-K."/>
            <person name="Ovreas L."/>
            <person name="Rohde M."/>
            <person name="Galperin M.Y."/>
            <person name="Jogler C."/>
        </authorList>
    </citation>
    <scope>NUCLEOTIDE SEQUENCE [LARGE SCALE GENOMIC DNA]</scope>
    <source>
        <strain evidence="1 2">FC18</strain>
    </source>
</reference>
<evidence type="ECO:0000313" key="2">
    <source>
        <dbReference type="Proteomes" id="UP000322214"/>
    </source>
</evidence>
<protein>
    <submittedName>
        <fullName evidence="1">Uncharacterized protein</fullName>
    </submittedName>
</protein>
<organism evidence="1 2">
    <name type="scientific">Mariniblastus fucicola</name>
    <dbReference type="NCBI Taxonomy" id="980251"/>
    <lineage>
        <taxon>Bacteria</taxon>
        <taxon>Pseudomonadati</taxon>
        <taxon>Planctomycetota</taxon>
        <taxon>Planctomycetia</taxon>
        <taxon>Pirellulales</taxon>
        <taxon>Pirellulaceae</taxon>
        <taxon>Mariniblastus</taxon>
    </lineage>
</organism>
<keyword evidence="2" id="KW-1185">Reference proteome</keyword>
<dbReference type="Proteomes" id="UP000322214">
    <property type="component" value="Chromosome"/>
</dbReference>
<evidence type="ECO:0000313" key="1">
    <source>
        <dbReference type="EMBL" id="QEG23507.1"/>
    </source>
</evidence>
<dbReference type="AlphaFoldDB" id="A0A5B9P9S8"/>
<sequence>MQRNRSTRQSLSYGSLEPKRLLAGNVNANFNGDHIYIRGDQQDNQIRIYSSDGTIRIAGIDGTTINRRAAVTVGNSTAVSGDARVTSQFAGGLRVHMGPGNDSVNVDGIRFHDLSIVYGGTGDDFVNISKTDFFSTAIVQTFDGDDNVAITNTQITDTLFAMTLDGDDSLTIENTITRGSAIMATGTGDDYLKLASNQHLGSPQFALTQDGADTVEILNPNIGTGGLEIFTGDGDDEVSGELVHGVIDGNVIIAGQGDTDISRLTIAESVSARVSLRGFEFNNEVVYRNASEVDYGFASYLKPDDSFFVADFVEFNQRTRLSSIEWLGSYENSTAPLTGDNFVIEIYEGGFVDDPSIGTYQAPVGNPVATFNVGNNANREDTGRTWSNLGPTRRIFSYSADIDFTMASNRQYWISIYSMPTGQGADLDNDFYILVDDIESELDSNDGAANVKWSNFPNWYPNTSAKTHFTLRS</sequence>
<dbReference type="RefSeq" id="WP_075082011.1">
    <property type="nucleotide sequence ID" value="NZ_CP042912.1"/>
</dbReference>
<name>A0A5B9P9S8_9BACT</name>